<feature type="compositionally biased region" description="Low complexity" evidence="8">
    <location>
        <begin position="521"/>
        <end position="538"/>
    </location>
</feature>
<dbReference type="InterPro" id="IPR001848">
    <property type="entry name" value="Ribosomal_uS10"/>
</dbReference>
<name>A0A3N4K4M9_9PEZI</name>
<dbReference type="AlphaFoldDB" id="A0A3N4K4M9"/>
<sequence length="689" mass="73844">MASPTVKSPHSKRSSIKTFRNMFAFRSRSAVIRVQALRRPLGVCSVLPRSNFSVAALLRQGITEATSTSNPGTEAANPDADSEPRIPLSIQSVWYRPFRRKAEFGLPVCNLQIRSYSVRNLEFMCDFALRAAYYLNLPASGPVPLPRKTERWTVPRGHFVHKKSQENFERVTYKRLIQIKDGHPETVEIWLAYLKKHQFYGTGMKANVWGFEELGVGKRMNVSLDNLRDVATKPKWAHSGVGKTLETAERAAEILNSPEYRALADKTNIEEAERELLQAASLKTMESLNGASEAEVNAAIQKVEEEAMKAEESKEEAEINAAGQIVDEAAELEEEPTEFEAQPIEEVKVESQSDPLGPSPTIEEVPVKAASPAAQVVEQSPVAQTEAAPSEAKEATDIAQDPSADQAEQVTATFTPAETLTAATTLAADAPKDPAPEEPLVDKIGTTPSSSGASATAPVSETPETAAEEPLAEALGTPTPVTETSSVVEETKATPEAPVAEVLADTTEAPSPVVEEVKDIPAAPVEEALAETTETPLPIAEESKAAPEAQVEKAPVDTAATTTPVVEEGNDTPAAPAEELSTTPTETASSPASEAQPPTEQAKEPPEATPSQGTWTGLSETAAPASEAELQPETTEPPQVNTAQAIPEEVIEAQKAEDTVEQTEIKKAAEETAADETTREDAGEKEKKD</sequence>
<dbReference type="Gene3D" id="3.30.70.600">
    <property type="entry name" value="Ribosomal protein S10 domain"/>
    <property type="match status" value="1"/>
</dbReference>
<evidence type="ECO:0000256" key="8">
    <source>
        <dbReference type="SAM" id="MobiDB-lite"/>
    </source>
</evidence>
<feature type="compositionally biased region" description="Basic and acidic residues" evidence="8">
    <location>
        <begin position="541"/>
        <end position="555"/>
    </location>
</feature>
<feature type="domain" description="Small ribosomal subunit protein uS10" evidence="9">
    <location>
        <begin position="110"/>
        <end position="207"/>
    </location>
</feature>
<dbReference type="SMART" id="SM01403">
    <property type="entry name" value="Ribosomal_S10"/>
    <property type="match status" value="1"/>
</dbReference>
<proteinExistence type="inferred from homology"/>
<dbReference type="InterPro" id="IPR036838">
    <property type="entry name" value="Ribosomal_uS10_dom_sf"/>
</dbReference>
<dbReference type="GO" id="GO:0003735">
    <property type="term" value="F:structural constituent of ribosome"/>
    <property type="evidence" value="ECO:0007669"/>
    <property type="project" value="InterPro"/>
</dbReference>
<dbReference type="GO" id="GO:0006412">
    <property type="term" value="P:translation"/>
    <property type="evidence" value="ECO:0007669"/>
    <property type="project" value="InterPro"/>
</dbReference>
<keyword evidence="7" id="KW-0175">Coiled coil</keyword>
<dbReference type="Proteomes" id="UP000276215">
    <property type="component" value="Unassembled WGS sequence"/>
</dbReference>
<feature type="region of interest" description="Disordered" evidence="8">
    <location>
        <begin position="332"/>
        <end position="689"/>
    </location>
</feature>
<evidence type="ECO:0000256" key="1">
    <source>
        <dbReference type="ARBA" id="ARBA00007102"/>
    </source>
</evidence>
<comment type="similarity">
    <text evidence="1">Belongs to the universal ribosomal protein uS10 family.</text>
</comment>
<organism evidence="10 11">
    <name type="scientific">Choiromyces venosus 120613-1</name>
    <dbReference type="NCBI Taxonomy" id="1336337"/>
    <lineage>
        <taxon>Eukaryota</taxon>
        <taxon>Fungi</taxon>
        <taxon>Dikarya</taxon>
        <taxon>Ascomycota</taxon>
        <taxon>Pezizomycotina</taxon>
        <taxon>Pezizomycetes</taxon>
        <taxon>Pezizales</taxon>
        <taxon>Tuberaceae</taxon>
        <taxon>Choiromyces</taxon>
    </lineage>
</organism>
<accession>A0A3N4K4M9</accession>
<keyword evidence="2" id="KW-0689">Ribosomal protein</keyword>
<dbReference type="GO" id="GO:1990904">
    <property type="term" value="C:ribonucleoprotein complex"/>
    <property type="evidence" value="ECO:0007669"/>
    <property type="project" value="UniProtKB-KW"/>
</dbReference>
<feature type="compositionally biased region" description="Low complexity" evidence="8">
    <location>
        <begin position="556"/>
        <end position="600"/>
    </location>
</feature>
<gene>
    <name evidence="10" type="ORF">L873DRAFT_1785700</name>
</gene>
<dbReference type="Pfam" id="PF00338">
    <property type="entry name" value="Ribosomal_S10"/>
    <property type="match status" value="1"/>
</dbReference>
<dbReference type="SUPFAM" id="SSF54999">
    <property type="entry name" value="Ribosomal protein S10"/>
    <property type="match status" value="1"/>
</dbReference>
<dbReference type="HAMAP" id="MF_00508">
    <property type="entry name" value="Ribosomal_uS10"/>
    <property type="match status" value="1"/>
</dbReference>
<keyword evidence="3" id="KW-0687">Ribonucleoprotein</keyword>
<evidence type="ECO:0000313" key="10">
    <source>
        <dbReference type="EMBL" id="RPB05527.1"/>
    </source>
</evidence>
<evidence type="ECO:0000256" key="6">
    <source>
        <dbReference type="ARBA" id="ARBA00078476"/>
    </source>
</evidence>
<dbReference type="OrthoDB" id="366214at2759"/>
<evidence type="ECO:0000256" key="3">
    <source>
        <dbReference type="ARBA" id="ARBA00023274"/>
    </source>
</evidence>
<feature type="compositionally biased region" description="Low complexity" evidence="8">
    <location>
        <begin position="411"/>
        <end position="429"/>
    </location>
</feature>
<reference evidence="10 11" key="1">
    <citation type="journal article" date="2018" name="Nat. Ecol. Evol.">
        <title>Pezizomycetes genomes reveal the molecular basis of ectomycorrhizal truffle lifestyle.</title>
        <authorList>
            <person name="Murat C."/>
            <person name="Payen T."/>
            <person name="Noel B."/>
            <person name="Kuo A."/>
            <person name="Morin E."/>
            <person name="Chen J."/>
            <person name="Kohler A."/>
            <person name="Krizsan K."/>
            <person name="Balestrini R."/>
            <person name="Da Silva C."/>
            <person name="Montanini B."/>
            <person name="Hainaut M."/>
            <person name="Levati E."/>
            <person name="Barry K.W."/>
            <person name="Belfiori B."/>
            <person name="Cichocki N."/>
            <person name="Clum A."/>
            <person name="Dockter R.B."/>
            <person name="Fauchery L."/>
            <person name="Guy J."/>
            <person name="Iotti M."/>
            <person name="Le Tacon F."/>
            <person name="Lindquist E.A."/>
            <person name="Lipzen A."/>
            <person name="Malagnac F."/>
            <person name="Mello A."/>
            <person name="Molinier V."/>
            <person name="Miyauchi S."/>
            <person name="Poulain J."/>
            <person name="Riccioni C."/>
            <person name="Rubini A."/>
            <person name="Sitrit Y."/>
            <person name="Splivallo R."/>
            <person name="Traeger S."/>
            <person name="Wang M."/>
            <person name="Zifcakova L."/>
            <person name="Wipf D."/>
            <person name="Zambonelli A."/>
            <person name="Paolocci F."/>
            <person name="Nowrousian M."/>
            <person name="Ottonello S."/>
            <person name="Baldrian P."/>
            <person name="Spatafora J.W."/>
            <person name="Henrissat B."/>
            <person name="Nagy L.G."/>
            <person name="Aury J.M."/>
            <person name="Wincker P."/>
            <person name="Grigoriev I.V."/>
            <person name="Bonfante P."/>
            <person name="Martin F.M."/>
        </authorList>
    </citation>
    <scope>NUCLEOTIDE SEQUENCE [LARGE SCALE GENOMIC DNA]</scope>
    <source>
        <strain evidence="10 11">120613-1</strain>
    </source>
</reference>
<evidence type="ECO:0000313" key="11">
    <source>
        <dbReference type="Proteomes" id="UP000276215"/>
    </source>
</evidence>
<evidence type="ECO:0000256" key="5">
    <source>
        <dbReference type="ARBA" id="ARBA00042916"/>
    </source>
</evidence>
<dbReference type="EMBL" id="ML120353">
    <property type="protein sequence ID" value="RPB05527.1"/>
    <property type="molecule type" value="Genomic_DNA"/>
</dbReference>
<feature type="compositionally biased region" description="Low complexity" evidence="8">
    <location>
        <begin position="472"/>
        <end position="488"/>
    </location>
</feature>
<dbReference type="FunFam" id="3.30.70.600:FF:000003">
    <property type="entry name" value="30S ribosomal protein S10"/>
    <property type="match status" value="1"/>
</dbReference>
<feature type="coiled-coil region" evidence="7">
    <location>
        <begin position="293"/>
        <end position="320"/>
    </location>
</feature>
<keyword evidence="11" id="KW-1185">Reference proteome</keyword>
<evidence type="ECO:0000256" key="7">
    <source>
        <dbReference type="SAM" id="Coils"/>
    </source>
</evidence>
<dbReference type="GO" id="GO:0005840">
    <property type="term" value="C:ribosome"/>
    <property type="evidence" value="ECO:0007669"/>
    <property type="project" value="UniProtKB-KW"/>
</dbReference>
<evidence type="ECO:0000259" key="9">
    <source>
        <dbReference type="SMART" id="SM01403"/>
    </source>
</evidence>
<feature type="compositionally biased region" description="Polar residues" evidence="8">
    <location>
        <begin position="632"/>
        <end position="644"/>
    </location>
</feature>
<protein>
    <recommendedName>
        <fullName evidence="4">Small ribosomal subunit protein uS10m</fullName>
    </recommendedName>
    <alternativeName>
        <fullName evidence="5">37S ribosomal protein S10, mitochondrial</fullName>
    </alternativeName>
    <alternativeName>
        <fullName evidence="6">Mitochondrial ribosomal small subunit protein 10</fullName>
    </alternativeName>
</protein>
<evidence type="ECO:0000256" key="4">
    <source>
        <dbReference type="ARBA" id="ARBA00035261"/>
    </source>
</evidence>
<feature type="compositionally biased region" description="Polar residues" evidence="8">
    <location>
        <begin position="609"/>
        <end position="619"/>
    </location>
</feature>
<dbReference type="InterPro" id="IPR027486">
    <property type="entry name" value="Ribosomal_uS10_dom"/>
</dbReference>
<dbReference type="STRING" id="1336337.A0A3N4K4M9"/>
<feature type="compositionally biased region" description="Basic and acidic residues" evidence="8">
    <location>
        <begin position="652"/>
        <end position="689"/>
    </location>
</feature>
<dbReference type="PANTHER" id="PTHR11700">
    <property type="entry name" value="30S RIBOSOMAL PROTEIN S10 FAMILY MEMBER"/>
    <property type="match status" value="1"/>
</dbReference>
<feature type="compositionally biased region" description="Low complexity" evidence="8">
    <location>
        <begin position="445"/>
        <end position="465"/>
    </location>
</feature>
<evidence type="ECO:0000256" key="2">
    <source>
        <dbReference type="ARBA" id="ARBA00022980"/>
    </source>
</evidence>